<reference evidence="3 4" key="1">
    <citation type="submission" date="2019-08" db="EMBL/GenBank/DDBJ databases">
        <authorList>
            <person name="Dhanesh K."/>
            <person name="Kumar G."/>
            <person name="Sasikala C."/>
            <person name="Venkata Ramana C."/>
        </authorList>
    </citation>
    <scope>NUCLEOTIDE SEQUENCE [LARGE SCALE GENOMIC DNA]</scope>
    <source>
        <strain evidence="3 4">JC645</strain>
    </source>
</reference>
<dbReference type="GO" id="GO:0004553">
    <property type="term" value="F:hydrolase activity, hydrolyzing O-glycosyl compounds"/>
    <property type="evidence" value="ECO:0007669"/>
    <property type="project" value="InterPro"/>
</dbReference>
<keyword evidence="4" id="KW-1185">Reference proteome</keyword>
<dbReference type="EMBL" id="VWOX01000011">
    <property type="protein sequence ID" value="KAA5541051.1"/>
    <property type="molecule type" value="Genomic_DNA"/>
</dbReference>
<accession>A0A5M6D0N9</accession>
<dbReference type="InterPro" id="IPR013517">
    <property type="entry name" value="FG-GAP"/>
</dbReference>
<dbReference type="InterPro" id="IPR028994">
    <property type="entry name" value="Integrin_alpha_N"/>
</dbReference>
<dbReference type="GO" id="GO:0000272">
    <property type="term" value="P:polysaccharide catabolic process"/>
    <property type="evidence" value="ECO:0007669"/>
    <property type="project" value="InterPro"/>
</dbReference>
<dbReference type="Pfam" id="PF13517">
    <property type="entry name" value="FG-GAP_3"/>
    <property type="match status" value="3"/>
</dbReference>
<protein>
    <recommendedName>
        <fullName evidence="5">FG-GAP repeat protein</fullName>
    </recommendedName>
</protein>
<evidence type="ECO:0000313" key="3">
    <source>
        <dbReference type="EMBL" id="KAA5541051.1"/>
    </source>
</evidence>
<organism evidence="3 4">
    <name type="scientific">Roseiconus nitratireducens</name>
    <dbReference type="NCBI Taxonomy" id="2605748"/>
    <lineage>
        <taxon>Bacteria</taxon>
        <taxon>Pseudomonadati</taxon>
        <taxon>Planctomycetota</taxon>
        <taxon>Planctomycetia</taxon>
        <taxon>Pirellulales</taxon>
        <taxon>Pirellulaceae</taxon>
        <taxon>Roseiconus</taxon>
    </lineage>
</organism>
<dbReference type="InterPro" id="IPR038081">
    <property type="entry name" value="CalX-like_sf"/>
</dbReference>
<evidence type="ECO:0000256" key="1">
    <source>
        <dbReference type="ARBA" id="ARBA00022729"/>
    </source>
</evidence>
<evidence type="ECO:0000256" key="2">
    <source>
        <dbReference type="SAM" id="MobiDB-lite"/>
    </source>
</evidence>
<dbReference type="Gene3D" id="2.60.120.380">
    <property type="match status" value="4"/>
</dbReference>
<comment type="caution">
    <text evidence="3">The sequence shown here is derived from an EMBL/GenBank/DDBJ whole genome shotgun (WGS) entry which is preliminary data.</text>
</comment>
<proteinExistence type="predicted"/>
<evidence type="ECO:0000313" key="4">
    <source>
        <dbReference type="Proteomes" id="UP000324479"/>
    </source>
</evidence>
<dbReference type="SUPFAM" id="SSF141072">
    <property type="entry name" value="CalX-like"/>
    <property type="match status" value="1"/>
</dbReference>
<dbReference type="Pfam" id="PF00404">
    <property type="entry name" value="Dockerin_1"/>
    <property type="match status" value="1"/>
</dbReference>
<dbReference type="PANTHER" id="PTHR44103:SF1">
    <property type="entry name" value="PROPROTEIN CONVERTASE P"/>
    <property type="match status" value="1"/>
</dbReference>
<keyword evidence="1" id="KW-0732">Signal</keyword>
<dbReference type="SUPFAM" id="SSF69318">
    <property type="entry name" value="Integrin alpha N-terminal domain"/>
    <property type="match status" value="1"/>
</dbReference>
<feature type="region of interest" description="Disordered" evidence="2">
    <location>
        <begin position="142"/>
        <end position="161"/>
    </location>
</feature>
<sequence length="1968" mass="212094">MRRRFRIERLETRRMLAADVAEVEPNDDLAAATEVLQSGVLRGSFASLEDEDFFRIPLSTGDALYVDPAYADSQGGDRQPFVAFDLVDPSGAVQIPSIDIFRSIFVAAETGDHFLRVHTGNRFGLPNEDYAITATINRFDGIEESEPNNDSGQATPLPASRDFRGTLQNADDHDTFSFAAQAGQVVVLDLAGAVSPPTITLSDADGLILATDSLGQGIIAEVPEAGTYFFTLTLPSAQSSPTPYAGTLRTLDQTEIVAELGDRFENHSALWPVTASVSGRAGVLESLQDVDVYQIQGSGLESLRFDLRYSGTDDLSLAGRRLSLFNEWGQLIAYADASRFDYNHMPLLSTPGVYYLVIQATSSIGFGPYAISGAAIDTFADQRDVPLYFFDFTQQLPEHRGRTFDAAFEDPQNIPFLVSHFEATYDRYDVDVTTELPTDRWQYISQGVGVFEGQGNSGGGSFGFRTAIGSSIADSVRGFPTGNINHEIGHATTLNHARNPLQQVAWENFGKTLFPGTDFGFVTGEVATGVVANHVDQADWVLQSGSQIRRPVGDDSLIDLNAGLREMELEYASGPVYSVGADPHRVIAGDFDNDGIKDLVTVNRGDQTLSVLFGQDGGGLSPPTQLDTGPDAIFAGTALAADVNGDGFDDLVHANYVVDGTVDVFLGAADRQFVYAGGFSAGDRPGSIATGDFNRDGHPDLAVANYFTANVSILTGAGDGTFLLTETLETGGRRANEVELADLDNDGMTDLLVADGLGSRITSFLGRPDGSFAFGSAVGVPIHPQDLVFLDLNADAYPDVATISRETGRIERFVSDGDGGLQLFSLDPLESTPGVYAMEGADVNDDGKIDLVLPVQNASIVEILINLGEGRFSRPIQFDPGGDNEAGVFVTDWDADQRSDIWVVDSGSDTLRLMPQIENDRRNDRVVVHSSIDDASEIESYSLQVVAGETYAIDVDAAELQYPLDAGLIIVGPAGQVVAANESAMDRDTAIDSVDPYLVHTFEESGTYRIDVVSQFGTVGKYRLKVAPTDAFDNDGPRVRRASPQQDEVIDQTRQLLFWMNDTLDPQSINAQTIRVVGAATGPQLGNAVFDPLKNLLIWRGHQPLPPDTYTVTLDGLTDTRGNVLDGETNGLRFPSISGDGVPGGALPYSFTVDSLDITPAQVRQLIVTQSDYSSHVLDVRFDDPLDVIAAQRSRPIVTAAGPDGAFDTADDYRVPVDVYYQRDYDRSIEQGDYTVFTRGYLHPGWYKIRATLLDESGQTTVLDETFQIAPMSLRHGVSVVDMNFQPGQVQPAADREDIRWTFSNPVDPTTLTVDTVRVRYSQDAHFFDSQDLILQDADGSIEWDAATLTAIFQPATPLDEGFYLVELDGQAEGIRDSRGNLLDGEYLDSNINGTTVWSVYADRASGDGRRGGDYRAAFGIDRSQPSPLTLSFDRESISESGGTATLRITREDADGELRISLSNSDPSSLNVQTSVIIPDGKMSSDPITISAIDDPFVDGTQTVTLVAAAQLYSMTRGFVRYEGVRSLDVTDAEQLSVTFADPAISESGGTSTLTVTRTDPRGNLVVALNSDQPEQFQLPIIVTLFDGQLSSVPVAFQAIDDDQLEGPVTVQVTASGSGYQPGTSTIEILDHEPLELLLADATISEFGGETSLVVRRTDPRGDLVVDLAVAGADRIGVPTSLTIVDGALESAPVPIAAIDDLSVNAAETIEVTASAAGYLTATDSLVVADVLVLHPEDAGWDLDATWQFTGVIVRLDTLVWQYTRQGQDRQAAHPNGYSNPINRYDVNASGQVSAIDALVVINELARRAFSDDDPESQGTIRPLDQVVLESFQFFDVTGDDRITALDALQVINEIARRIESSRGSAESVIDSNTLFLSDFLAKPTSSSSQNDPPPIVFPRVVHDENEATWRPPMPAARSESDRTSAILNSEVALTDSDAGQADLDDASADRVQAIDEILTDGLVGTAW</sequence>
<gene>
    <name evidence="3" type="ORF">FYK55_19335</name>
</gene>
<evidence type="ECO:0008006" key="5">
    <source>
        <dbReference type="Google" id="ProtNLM"/>
    </source>
</evidence>
<dbReference type="PANTHER" id="PTHR44103">
    <property type="entry name" value="PROPROTEIN CONVERTASE P"/>
    <property type="match status" value="1"/>
</dbReference>
<dbReference type="InterPro" id="IPR002105">
    <property type="entry name" value="Dockerin_1_rpt"/>
</dbReference>
<dbReference type="Gene3D" id="2.130.10.130">
    <property type="entry name" value="Integrin alpha, N-terminal"/>
    <property type="match status" value="2"/>
</dbReference>
<name>A0A5M6D0N9_9BACT</name>
<dbReference type="Proteomes" id="UP000324479">
    <property type="component" value="Unassembled WGS sequence"/>
</dbReference>